<evidence type="ECO:0000256" key="4">
    <source>
        <dbReference type="ARBA" id="ARBA00022723"/>
    </source>
</evidence>
<dbReference type="Proteomes" id="UP001454036">
    <property type="component" value="Unassembled WGS sequence"/>
</dbReference>
<keyword evidence="7" id="KW-0862">Zinc</keyword>
<dbReference type="GO" id="GO:0016874">
    <property type="term" value="F:ligase activity"/>
    <property type="evidence" value="ECO:0007669"/>
    <property type="project" value="UniProtKB-KW"/>
</dbReference>
<reference evidence="10 11" key="1">
    <citation type="submission" date="2024-01" db="EMBL/GenBank/DDBJ databases">
        <title>The complete chloroplast genome sequence of Lithospermum erythrorhizon: insights into the phylogenetic relationship among Boraginaceae species and the maternal lineages of purple gromwells.</title>
        <authorList>
            <person name="Okada T."/>
            <person name="Watanabe K."/>
        </authorList>
    </citation>
    <scope>NUCLEOTIDE SEQUENCE [LARGE SCALE GENOMIC DNA]</scope>
</reference>
<protein>
    <recommendedName>
        <fullName evidence="2">RING-type E3 ubiquitin transferase</fullName>
        <ecNumber evidence="2">2.3.2.27</ecNumber>
    </recommendedName>
</protein>
<comment type="caution">
    <text evidence="10">The sequence shown here is derived from an EMBL/GenBank/DDBJ whole genome shotgun (WGS) entry which is preliminary data.</text>
</comment>
<dbReference type="EMBL" id="BAABME010025836">
    <property type="protein sequence ID" value="GAA0172844.1"/>
    <property type="molecule type" value="Genomic_DNA"/>
</dbReference>
<evidence type="ECO:0000256" key="7">
    <source>
        <dbReference type="ARBA" id="ARBA00022833"/>
    </source>
</evidence>
<dbReference type="AlphaFoldDB" id="A0AAV3R8W4"/>
<evidence type="ECO:0000256" key="2">
    <source>
        <dbReference type="ARBA" id="ARBA00012483"/>
    </source>
</evidence>
<organism evidence="10 11">
    <name type="scientific">Lithospermum erythrorhizon</name>
    <name type="common">Purple gromwell</name>
    <name type="synonym">Lithospermum officinale var. erythrorhizon</name>
    <dbReference type="NCBI Taxonomy" id="34254"/>
    <lineage>
        <taxon>Eukaryota</taxon>
        <taxon>Viridiplantae</taxon>
        <taxon>Streptophyta</taxon>
        <taxon>Embryophyta</taxon>
        <taxon>Tracheophyta</taxon>
        <taxon>Spermatophyta</taxon>
        <taxon>Magnoliopsida</taxon>
        <taxon>eudicotyledons</taxon>
        <taxon>Gunneridae</taxon>
        <taxon>Pentapetalae</taxon>
        <taxon>asterids</taxon>
        <taxon>lamiids</taxon>
        <taxon>Boraginales</taxon>
        <taxon>Boraginaceae</taxon>
        <taxon>Boraginoideae</taxon>
        <taxon>Lithospermeae</taxon>
        <taxon>Lithospermum</taxon>
    </lineage>
</organism>
<dbReference type="InterPro" id="IPR039525">
    <property type="entry name" value="RNF126-like_zinc-ribbon"/>
</dbReference>
<evidence type="ECO:0000256" key="3">
    <source>
        <dbReference type="ARBA" id="ARBA00022679"/>
    </source>
</evidence>
<name>A0AAV3R8W4_LITER</name>
<dbReference type="Gene3D" id="3.30.40.10">
    <property type="entry name" value="Zinc/RING finger domain, C3HC4 (zinc finger)"/>
    <property type="match status" value="1"/>
</dbReference>
<evidence type="ECO:0000256" key="1">
    <source>
        <dbReference type="ARBA" id="ARBA00000900"/>
    </source>
</evidence>
<dbReference type="SUPFAM" id="SSF57850">
    <property type="entry name" value="RING/U-box"/>
    <property type="match status" value="1"/>
</dbReference>
<dbReference type="Pfam" id="PF14369">
    <property type="entry name" value="Zn_ribbon_19"/>
    <property type="match status" value="1"/>
</dbReference>
<evidence type="ECO:0000259" key="9">
    <source>
        <dbReference type="PROSITE" id="PS50089"/>
    </source>
</evidence>
<sequence>MSIPPSGLETSDGRRYQLYWCYQCHRTVRAASSIDNSSEVICPRCLGNFLYEVDVSRPGYIVDITAFDPSPQARMLEALSLMFDPARRSHAPSLDGPEQHRFSDTIILSPHPQGNDIGERPNRDPERFQGFWPRRRNRAFDDQNDDWSPESGILSRPRSWIILRPPGLIPVLPNLDPGRAVPSGVDPGNYYAGPGFQALIEELTENDRPGPPPVPDSAINRIPTVKIKPSHLIHDSECPVCKEEFKVAAEAKELPCKHIYHKDCIVPWLRLHNSCPVCRHEIPIALDHDIQGENPGDQSSEEDRRRSRRCLRLRQLMSLWPFRSRHRRLHPQ</sequence>
<keyword evidence="5 8" id="KW-0863">Zinc-finger</keyword>
<evidence type="ECO:0000313" key="10">
    <source>
        <dbReference type="EMBL" id="GAA0172844.1"/>
    </source>
</evidence>
<dbReference type="PANTHER" id="PTHR15710:SF18">
    <property type="entry name" value="RING-TYPE E3 UBIQUITIN TRANSFERASE"/>
    <property type="match status" value="1"/>
</dbReference>
<evidence type="ECO:0000256" key="6">
    <source>
        <dbReference type="ARBA" id="ARBA00022786"/>
    </source>
</evidence>
<evidence type="ECO:0000256" key="5">
    <source>
        <dbReference type="ARBA" id="ARBA00022771"/>
    </source>
</evidence>
<keyword evidence="6" id="KW-0833">Ubl conjugation pathway</keyword>
<keyword evidence="3" id="KW-0808">Transferase</keyword>
<keyword evidence="10" id="KW-0436">Ligase</keyword>
<dbReference type="GO" id="GO:0008270">
    <property type="term" value="F:zinc ion binding"/>
    <property type="evidence" value="ECO:0007669"/>
    <property type="project" value="UniProtKB-KW"/>
</dbReference>
<evidence type="ECO:0000256" key="8">
    <source>
        <dbReference type="PROSITE-ProRule" id="PRU00175"/>
    </source>
</evidence>
<dbReference type="FunFam" id="3.30.40.10:FF:000022">
    <property type="entry name" value="E3 ubiquitin-protein ligase RING1-like"/>
    <property type="match status" value="1"/>
</dbReference>
<gene>
    <name evidence="10" type="ORF">LIER_41413</name>
</gene>
<dbReference type="GO" id="GO:0016567">
    <property type="term" value="P:protein ubiquitination"/>
    <property type="evidence" value="ECO:0007669"/>
    <property type="project" value="TreeGrafter"/>
</dbReference>
<dbReference type="EC" id="2.3.2.27" evidence="2"/>
<proteinExistence type="predicted"/>
<dbReference type="Pfam" id="PF13639">
    <property type="entry name" value="zf-RING_2"/>
    <property type="match status" value="1"/>
</dbReference>
<accession>A0AAV3R8W4</accession>
<dbReference type="GO" id="GO:0061630">
    <property type="term" value="F:ubiquitin protein ligase activity"/>
    <property type="evidence" value="ECO:0007669"/>
    <property type="project" value="UniProtKB-EC"/>
</dbReference>
<dbReference type="InterPro" id="IPR001841">
    <property type="entry name" value="Znf_RING"/>
</dbReference>
<keyword evidence="11" id="KW-1185">Reference proteome</keyword>
<comment type="catalytic activity">
    <reaction evidence="1">
        <text>S-ubiquitinyl-[E2 ubiquitin-conjugating enzyme]-L-cysteine + [acceptor protein]-L-lysine = [E2 ubiquitin-conjugating enzyme]-L-cysteine + N(6)-ubiquitinyl-[acceptor protein]-L-lysine.</text>
        <dbReference type="EC" id="2.3.2.27"/>
    </reaction>
</comment>
<dbReference type="PANTHER" id="PTHR15710">
    <property type="entry name" value="E3 UBIQUITIN-PROTEIN LIGASE PRAJA"/>
    <property type="match status" value="1"/>
</dbReference>
<dbReference type="CDD" id="cd16667">
    <property type="entry name" value="RING-H2_RNF126-like"/>
    <property type="match status" value="1"/>
</dbReference>
<feature type="domain" description="RING-type" evidence="9">
    <location>
        <begin position="238"/>
        <end position="279"/>
    </location>
</feature>
<keyword evidence="4" id="KW-0479">Metal-binding</keyword>
<dbReference type="PROSITE" id="PS50089">
    <property type="entry name" value="ZF_RING_2"/>
    <property type="match status" value="1"/>
</dbReference>
<evidence type="ECO:0000313" key="11">
    <source>
        <dbReference type="Proteomes" id="UP001454036"/>
    </source>
</evidence>
<dbReference type="GO" id="GO:0005737">
    <property type="term" value="C:cytoplasm"/>
    <property type="evidence" value="ECO:0007669"/>
    <property type="project" value="TreeGrafter"/>
</dbReference>
<dbReference type="SMART" id="SM00184">
    <property type="entry name" value="RING"/>
    <property type="match status" value="1"/>
</dbReference>
<dbReference type="InterPro" id="IPR013083">
    <property type="entry name" value="Znf_RING/FYVE/PHD"/>
</dbReference>